<reference evidence="1" key="1">
    <citation type="submission" date="2016-08" db="EMBL/GenBank/DDBJ databases">
        <authorList>
            <person name="Seilhamer J.J."/>
        </authorList>
    </citation>
    <scope>NUCLEOTIDE SEQUENCE</scope>
    <source>
        <strain evidence="1">86-1</strain>
    </source>
</reference>
<evidence type="ECO:0000313" key="1">
    <source>
        <dbReference type="EMBL" id="SCM71053.1"/>
    </source>
</evidence>
<protein>
    <submittedName>
        <fullName evidence="1">Uncharacterized protein</fullName>
    </submittedName>
</protein>
<sequence>MADCGLPPRGLRQNKEFIYQMLGRDARADAWPRRKGRCLAATQGQMLDHDARAGAWPRRKGGQAAMLVFAGGTNMMYLYNSTYYNNVPSGNACKLCP</sequence>
<dbReference type="EMBL" id="FMJC01000001">
    <property type="protein sequence ID" value="SCM71053.1"/>
    <property type="molecule type" value="Genomic_DNA"/>
</dbReference>
<dbReference type="AlphaFoldDB" id="A0A212L0G7"/>
<accession>A0A212L0G7</accession>
<name>A0A212L0G7_9BACT</name>
<gene>
    <name evidence="1" type="ORF">KL86DES1_10830</name>
</gene>
<organism evidence="1">
    <name type="scientific">uncultured Desulfovibrio sp</name>
    <dbReference type="NCBI Taxonomy" id="167968"/>
    <lineage>
        <taxon>Bacteria</taxon>
        <taxon>Pseudomonadati</taxon>
        <taxon>Thermodesulfobacteriota</taxon>
        <taxon>Desulfovibrionia</taxon>
        <taxon>Desulfovibrionales</taxon>
        <taxon>Desulfovibrionaceae</taxon>
        <taxon>Desulfovibrio</taxon>
        <taxon>environmental samples</taxon>
    </lineage>
</organism>
<proteinExistence type="predicted"/>